<reference evidence="1" key="2">
    <citation type="journal article" date="2015" name="Fish Shellfish Immunol.">
        <title>Early steps in the European eel (Anguilla anguilla)-Vibrio vulnificus interaction in the gills: Role of the RtxA13 toxin.</title>
        <authorList>
            <person name="Callol A."/>
            <person name="Pajuelo D."/>
            <person name="Ebbesson L."/>
            <person name="Teles M."/>
            <person name="MacKenzie S."/>
            <person name="Amaro C."/>
        </authorList>
    </citation>
    <scope>NUCLEOTIDE SEQUENCE</scope>
</reference>
<evidence type="ECO:0000313" key="1">
    <source>
        <dbReference type="EMBL" id="JAI01438.1"/>
    </source>
</evidence>
<protein>
    <submittedName>
        <fullName evidence="1">Uncharacterized protein</fullName>
    </submittedName>
</protein>
<dbReference type="AlphaFoldDB" id="A0A0E9XFD0"/>
<dbReference type="EMBL" id="GBXM01007140">
    <property type="protein sequence ID" value="JAI01438.1"/>
    <property type="molecule type" value="Transcribed_RNA"/>
</dbReference>
<accession>A0A0E9XFD0</accession>
<proteinExistence type="predicted"/>
<reference evidence="1" key="1">
    <citation type="submission" date="2014-11" db="EMBL/GenBank/DDBJ databases">
        <authorList>
            <person name="Amaro Gonzalez C."/>
        </authorList>
    </citation>
    <scope>NUCLEOTIDE SEQUENCE</scope>
</reference>
<name>A0A0E9XFD0_ANGAN</name>
<organism evidence="1">
    <name type="scientific">Anguilla anguilla</name>
    <name type="common">European freshwater eel</name>
    <name type="synonym">Muraena anguilla</name>
    <dbReference type="NCBI Taxonomy" id="7936"/>
    <lineage>
        <taxon>Eukaryota</taxon>
        <taxon>Metazoa</taxon>
        <taxon>Chordata</taxon>
        <taxon>Craniata</taxon>
        <taxon>Vertebrata</taxon>
        <taxon>Euteleostomi</taxon>
        <taxon>Actinopterygii</taxon>
        <taxon>Neopterygii</taxon>
        <taxon>Teleostei</taxon>
        <taxon>Anguilliformes</taxon>
        <taxon>Anguillidae</taxon>
        <taxon>Anguilla</taxon>
    </lineage>
</organism>
<sequence length="29" mass="3719">MRHHTLKAHCFQFTHIFTEKYPDFFIYIF</sequence>